<protein>
    <recommendedName>
        <fullName evidence="3">F-box domain-containing protein</fullName>
    </recommendedName>
</protein>
<dbReference type="Proteomes" id="UP001219525">
    <property type="component" value="Unassembled WGS sequence"/>
</dbReference>
<dbReference type="SUPFAM" id="SSF52047">
    <property type="entry name" value="RNI-like"/>
    <property type="match status" value="1"/>
</dbReference>
<gene>
    <name evidence="1" type="ORF">GGX14DRAFT_529538</name>
</gene>
<evidence type="ECO:0000313" key="2">
    <source>
        <dbReference type="Proteomes" id="UP001219525"/>
    </source>
</evidence>
<dbReference type="AlphaFoldDB" id="A0AAD6UQ67"/>
<evidence type="ECO:0008006" key="3">
    <source>
        <dbReference type="Google" id="ProtNLM"/>
    </source>
</evidence>
<dbReference type="EMBL" id="JARJCW010000170">
    <property type="protein sequence ID" value="KAJ7189657.1"/>
    <property type="molecule type" value="Genomic_DNA"/>
</dbReference>
<reference evidence="1" key="1">
    <citation type="submission" date="2023-03" db="EMBL/GenBank/DDBJ databases">
        <title>Massive genome expansion in bonnet fungi (Mycena s.s.) driven by repeated elements and novel gene families across ecological guilds.</title>
        <authorList>
            <consortium name="Lawrence Berkeley National Laboratory"/>
            <person name="Harder C.B."/>
            <person name="Miyauchi S."/>
            <person name="Viragh M."/>
            <person name="Kuo A."/>
            <person name="Thoen E."/>
            <person name="Andreopoulos B."/>
            <person name="Lu D."/>
            <person name="Skrede I."/>
            <person name="Drula E."/>
            <person name="Henrissat B."/>
            <person name="Morin E."/>
            <person name="Kohler A."/>
            <person name="Barry K."/>
            <person name="LaButti K."/>
            <person name="Morin E."/>
            <person name="Salamov A."/>
            <person name="Lipzen A."/>
            <person name="Mereny Z."/>
            <person name="Hegedus B."/>
            <person name="Baldrian P."/>
            <person name="Stursova M."/>
            <person name="Weitz H."/>
            <person name="Taylor A."/>
            <person name="Grigoriev I.V."/>
            <person name="Nagy L.G."/>
            <person name="Martin F."/>
            <person name="Kauserud H."/>
        </authorList>
    </citation>
    <scope>NUCLEOTIDE SEQUENCE</scope>
    <source>
        <strain evidence="1">9144</strain>
    </source>
</reference>
<proteinExistence type="predicted"/>
<dbReference type="Gene3D" id="3.80.10.10">
    <property type="entry name" value="Ribonuclease Inhibitor"/>
    <property type="match status" value="1"/>
</dbReference>
<dbReference type="InterPro" id="IPR032675">
    <property type="entry name" value="LRR_dom_sf"/>
</dbReference>
<keyword evidence="2" id="KW-1185">Reference proteome</keyword>
<organism evidence="1 2">
    <name type="scientific">Mycena pura</name>
    <dbReference type="NCBI Taxonomy" id="153505"/>
    <lineage>
        <taxon>Eukaryota</taxon>
        <taxon>Fungi</taxon>
        <taxon>Dikarya</taxon>
        <taxon>Basidiomycota</taxon>
        <taxon>Agaricomycotina</taxon>
        <taxon>Agaricomycetes</taxon>
        <taxon>Agaricomycetidae</taxon>
        <taxon>Agaricales</taxon>
        <taxon>Marasmiineae</taxon>
        <taxon>Mycenaceae</taxon>
        <taxon>Mycena</taxon>
    </lineage>
</organism>
<comment type="caution">
    <text evidence="1">The sequence shown here is derived from an EMBL/GenBank/DDBJ whole genome shotgun (WGS) entry which is preliminary data.</text>
</comment>
<sequence>MPSERSTQLKRPIQGPLAIEIFLEIASFLQSNEVLALSLASSQIRALLLPELYRSVSLQTNRACLSGLAMLAQHSNLCKYIHTLTVRPNYAIVCWPRKEARMSECLVASRVKTVAHSLCNLKKFEWGGTGSPPKDFWLTLRQLCPKLQRVSSTAGCQPIDPGFELFQFNNLTGFSLQVCACIYDGDSMHSALPNRICTMLSRHCPNLEELTLRLLDPSRTLQETDLFTANVFPKLRSLHLDICLSSGNSRYPDLFPSVLGSFLSAHPALTELTILPYGRLPSELPLFLSPAALPNLSSFVGVYQHVAQLPHPQALTALDLTGDPVPADAIVTVASALRRLVRLQNLDVRLAHPGLFPVVVAACTELTELRVMFPVAVEPKILHGIAAALPRLPRLHSFTLYVGRRRGARSMPMLRVALQLLRAGPACLREVHLAWFVFDGACYRAQDGAYALRNSEDRRGARYLDVTERGLRRARAGGTFERRFRYALDGPCDLRACVVKGLARMRR</sequence>
<name>A0AAD6UQ67_9AGAR</name>
<evidence type="ECO:0000313" key="1">
    <source>
        <dbReference type="EMBL" id="KAJ7189657.1"/>
    </source>
</evidence>
<accession>A0AAD6UQ67</accession>